<dbReference type="AlphaFoldDB" id="A0A6G2BBT6"/>
<evidence type="ECO:0000313" key="2">
    <source>
        <dbReference type="EMBL" id="MTE19523.1"/>
    </source>
</evidence>
<feature type="compositionally biased region" description="Polar residues" evidence="1">
    <location>
        <begin position="27"/>
        <end position="45"/>
    </location>
</feature>
<organism evidence="2 3">
    <name type="scientific">Streptomyces taklimakanensis</name>
    <dbReference type="NCBI Taxonomy" id="2569853"/>
    <lineage>
        <taxon>Bacteria</taxon>
        <taxon>Bacillati</taxon>
        <taxon>Actinomycetota</taxon>
        <taxon>Actinomycetes</taxon>
        <taxon>Kitasatosporales</taxon>
        <taxon>Streptomycetaceae</taxon>
        <taxon>Streptomyces</taxon>
    </lineage>
</organism>
<dbReference type="Proteomes" id="UP000473014">
    <property type="component" value="Unassembled WGS sequence"/>
</dbReference>
<feature type="compositionally biased region" description="Basic and acidic residues" evidence="1">
    <location>
        <begin position="1"/>
        <end position="10"/>
    </location>
</feature>
<evidence type="ECO:0000313" key="3">
    <source>
        <dbReference type="Proteomes" id="UP000473014"/>
    </source>
</evidence>
<keyword evidence="3" id="KW-1185">Reference proteome</keyword>
<evidence type="ECO:0000256" key="1">
    <source>
        <dbReference type="SAM" id="MobiDB-lite"/>
    </source>
</evidence>
<accession>A0A6G2BBT6</accession>
<reference evidence="2 3" key="1">
    <citation type="submission" date="2019-11" db="EMBL/GenBank/DDBJ databases">
        <authorList>
            <person name="Yuan L."/>
        </authorList>
    </citation>
    <scope>NUCLEOTIDE SEQUENCE [LARGE SCALE GENOMIC DNA]</scope>
    <source>
        <strain evidence="2 3">TRM43335</strain>
    </source>
</reference>
<dbReference type="EMBL" id="WIXO01000001">
    <property type="protein sequence ID" value="MTE19523.1"/>
    <property type="molecule type" value="Genomic_DNA"/>
</dbReference>
<sequence>MSDIAKKTAKDGPQLENHASAPGEGGPTTQENHASGSELSTQENHASGEGAQ</sequence>
<proteinExistence type="predicted"/>
<name>A0A6G2BBT6_9ACTN</name>
<dbReference type="RefSeq" id="WP_155070853.1">
    <property type="nucleotide sequence ID" value="NZ_WIXO01000001.1"/>
</dbReference>
<comment type="caution">
    <text evidence="2">The sequence shown here is derived from an EMBL/GenBank/DDBJ whole genome shotgun (WGS) entry which is preliminary data.</text>
</comment>
<gene>
    <name evidence="2" type="ORF">F0L17_10370</name>
</gene>
<protein>
    <submittedName>
        <fullName evidence="2">Sigma-like protein</fullName>
    </submittedName>
</protein>
<feature type="region of interest" description="Disordered" evidence="1">
    <location>
        <begin position="1"/>
        <end position="52"/>
    </location>
</feature>